<reference evidence="2" key="2">
    <citation type="submission" date="2025-09" db="UniProtKB">
        <authorList>
            <consortium name="Ensembl"/>
        </authorList>
    </citation>
    <scope>IDENTIFICATION</scope>
</reference>
<keyword evidence="3" id="KW-1185">Reference proteome</keyword>
<evidence type="ECO:0000313" key="3">
    <source>
        <dbReference type="Proteomes" id="UP000265000"/>
    </source>
</evidence>
<sequence length="116" mass="13270">MSRNQLSLYDEFHKGDYLMSNNGEWKAVFHDDGNFVVYGWKPVWASNTGGTDATRLVMQTDCNLVLYNQCGQPKWATGSYNPGSKRCNVYLGDDGILRLFDDGRELWKSSKCEEEK</sequence>
<evidence type="ECO:0000259" key="1">
    <source>
        <dbReference type="PROSITE" id="PS50927"/>
    </source>
</evidence>
<organism evidence="2 3">
    <name type="scientific">Fundulus heteroclitus</name>
    <name type="common">Killifish</name>
    <name type="synonym">Mummichog</name>
    <dbReference type="NCBI Taxonomy" id="8078"/>
    <lineage>
        <taxon>Eukaryota</taxon>
        <taxon>Metazoa</taxon>
        <taxon>Chordata</taxon>
        <taxon>Craniata</taxon>
        <taxon>Vertebrata</taxon>
        <taxon>Euteleostomi</taxon>
        <taxon>Actinopterygii</taxon>
        <taxon>Neopterygii</taxon>
        <taxon>Teleostei</taxon>
        <taxon>Neoteleostei</taxon>
        <taxon>Acanthomorphata</taxon>
        <taxon>Ovalentaria</taxon>
        <taxon>Atherinomorphae</taxon>
        <taxon>Cyprinodontiformes</taxon>
        <taxon>Fundulidae</taxon>
        <taxon>Fundulus</taxon>
    </lineage>
</organism>
<dbReference type="AlphaFoldDB" id="A0A3Q2PPI0"/>
<reference evidence="2" key="1">
    <citation type="submission" date="2025-08" db="UniProtKB">
        <authorList>
            <consortium name="Ensembl"/>
        </authorList>
    </citation>
    <scope>IDENTIFICATION</scope>
</reference>
<dbReference type="SUPFAM" id="SSF51110">
    <property type="entry name" value="alpha-D-mannose-specific plant lectins"/>
    <property type="match status" value="1"/>
</dbReference>
<dbReference type="InterPro" id="IPR001480">
    <property type="entry name" value="Bulb-type_lectin_dom"/>
</dbReference>
<protein>
    <submittedName>
        <fullName evidence="2">Mannose-specific lectin-like</fullName>
    </submittedName>
</protein>
<dbReference type="Proteomes" id="UP000265000">
    <property type="component" value="Unplaced"/>
</dbReference>
<proteinExistence type="predicted"/>
<dbReference type="Gene3D" id="2.90.10.10">
    <property type="entry name" value="Bulb-type lectin domain"/>
    <property type="match status" value="2"/>
</dbReference>
<dbReference type="Ensembl" id="ENSFHET00000023319.1">
    <property type="protein sequence ID" value="ENSFHEP00000015256.1"/>
    <property type="gene ID" value="ENSFHEG00000016858.1"/>
</dbReference>
<dbReference type="PROSITE" id="PS50927">
    <property type="entry name" value="BULB_LECTIN"/>
    <property type="match status" value="1"/>
</dbReference>
<dbReference type="InterPro" id="IPR036426">
    <property type="entry name" value="Bulb-type_lectin_dom_sf"/>
</dbReference>
<evidence type="ECO:0000313" key="2">
    <source>
        <dbReference type="Ensembl" id="ENSFHEP00000015256.1"/>
    </source>
</evidence>
<dbReference type="GeneTree" id="ENSGT00390000004989"/>
<accession>A0A3Q2PPI0</accession>
<feature type="domain" description="Bulb-type lectin" evidence="1">
    <location>
        <begin position="3"/>
        <end position="112"/>
    </location>
</feature>
<name>A0A3Q2PPI0_FUNHE</name>